<dbReference type="PANTHER" id="PTHR22969:SF13">
    <property type="entry name" value="INHIBITOR OF NUCLEAR FACTOR KAPPA-B KINASE SUBUNIT ALPHA"/>
    <property type="match status" value="1"/>
</dbReference>
<dbReference type="EC" id="2.7.11.10" evidence="3"/>
<dbReference type="PROSITE" id="PS50011">
    <property type="entry name" value="PROTEIN_KINASE_DOM"/>
    <property type="match status" value="1"/>
</dbReference>
<evidence type="ECO:0000256" key="15">
    <source>
        <dbReference type="PROSITE-ProRule" id="PRU10141"/>
    </source>
</evidence>
<protein>
    <recommendedName>
        <fullName evidence="4">Inhibitor of nuclear factor kappa-B kinase subunit alpha</fullName>
        <ecNumber evidence="3">2.7.11.10</ecNumber>
    </recommendedName>
    <alternativeName>
        <fullName evidence="13">Nuclear factor NF-kappa-B inhibitor kinase alpha</fullName>
    </alternativeName>
</protein>
<dbReference type="GO" id="GO:0008385">
    <property type="term" value="C:IkappaB kinase complex"/>
    <property type="evidence" value="ECO:0007669"/>
    <property type="project" value="TreeGrafter"/>
</dbReference>
<reference evidence="18" key="2">
    <citation type="submission" date="2004-02" db="EMBL/GenBank/DDBJ databases">
        <authorList>
            <consortium name="Genoscope"/>
            <consortium name="Whitehead Institute Centre for Genome Research"/>
        </authorList>
    </citation>
    <scope>NUCLEOTIDE SEQUENCE</scope>
</reference>
<keyword evidence="7" id="KW-0597">Phosphoprotein</keyword>
<evidence type="ECO:0000256" key="14">
    <source>
        <dbReference type="ARBA" id="ARBA00048789"/>
    </source>
</evidence>
<evidence type="ECO:0000256" key="13">
    <source>
        <dbReference type="ARBA" id="ARBA00032095"/>
    </source>
</evidence>
<dbReference type="OrthoDB" id="267381at2759"/>
<dbReference type="PROSITE" id="PS00108">
    <property type="entry name" value="PROTEIN_KINASE_ST"/>
    <property type="match status" value="1"/>
</dbReference>
<feature type="domain" description="Protein kinase" evidence="17">
    <location>
        <begin position="15"/>
        <end position="331"/>
    </location>
</feature>
<dbReference type="InterPro" id="IPR001245">
    <property type="entry name" value="Ser-Thr/Tyr_kinase_cat_dom"/>
</dbReference>
<dbReference type="Gene3D" id="1.10.510.10">
    <property type="entry name" value="Transferase(Phosphotransferase) domain 1"/>
    <property type="match status" value="1"/>
</dbReference>
<evidence type="ECO:0000256" key="4">
    <source>
        <dbReference type="ARBA" id="ARBA00021841"/>
    </source>
</evidence>
<accession>Q4RQD8</accession>
<dbReference type="Gene3D" id="1.20.1270.250">
    <property type="match status" value="1"/>
</dbReference>
<dbReference type="AlphaFoldDB" id="Q4RQD8"/>
<comment type="subcellular location">
    <subcellularLocation>
        <location evidence="2">Cytoplasm</location>
    </subcellularLocation>
    <subcellularLocation>
        <location evidence="1">Nucleus</location>
    </subcellularLocation>
</comment>
<evidence type="ECO:0000313" key="18">
    <source>
        <dbReference type="EMBL" id="CAG09394.1"/>
    </source>
</evidence>
<evidence type="ECO:0000256" key="2">
    <source>
        <dbReference type="ARBA" id="ARBA00004496"/>
    </source>
</evidence>
<keyword evidence="6 16" id="KW-0723">Serine/threonine-protein kinase</keyword>
<reference evidence="18" key="1">
    <citation type="journal article" date="2004" name="Nature">
        <title>Genome duplication in the teleost fish Tetraodon nigroviridis reveals the early vertebrate proto-karyotype.</title>
        <authorList>
            <person name="Jaillon O."/>
            <person name="Aury J.-M."/>
            <person name="Brunet F."/>
            <person name="Petit J.-L."/>
            <person name="Stange-Thomann N."/>
            <person name="Mauceli E."/>
            <person name="Bouneau L."/>
            <person name="Fischer C."/>
            <person name="Ozouf-Costaz C."/>
            <person name="Bernot A."/>
            <person name="Nicaud S."/>
            <person name="Jaffe D."/>
            <person name="Fisher S."/>
            <person name="Lutfalla G."/>
            <person name="Dossat C."/>
            <person name="Segurens B."/>
            <person name="Dasilva C."/>
            <person name="Salanoubat M."/>
            <person name="Levy M."/>
            <person name="Boudet N."/>
            <person name="Castellano S."/>
            <person name="Anthouard V."/>
            <person name="Jubin C."/>
            <person name="Castelli V."/>
            <person name="Katinka M."/>
            <person name="Vacherie B."/>
            <person name="Biemont C."/>
            <person name="Skalli Z."/>
            <person name="Cattolico L."/>
            <person name="Poulain J."/>
            <person name="De Berardinis V."/>
            <person name="Cruaud C."/>
            <person name="Duprat S."/>
            <person name="Brottier P."/>
            <person name="Coutanceau J.-P."/>
            <person name="Gouzy J."/>
            <person name="Parra G."/>
            <person name="Lardier G."/>
            <person name="Chapple C."/>
            <person name="McKernan K.J."/>
            <person name="McEwan P."/>
            <person name="Bosak S."/>
            <person name="Kellis M."/>
            <person name="Volff J.-N."/>
            <person name="Guigo R."/>
            <person name="Zody M.C."/>
            <person name="Mesirov J."/>
            <person name="Lindblad-Toh K."/>
            <person name="Birren B."/>
            <person name="Nusbaum C."/>
            <person name="Kahn D."/>
            <person name="Robinson-Rechavi M."/>
            <person name="Laudet V."/>
            <person name="Schachter V."/>
            <person name="Quetier F."/>
            <person name="Saurin W."/>
            <person name="Scarpelli C."/>
            <person name="Wincker P."/>
            <person name="Lander E.S."/>
            <person name="Weissenbach J."/>
            <person name="Roest Crollius H."/>
        </authorList>
    </citation>
    <scope>NUCLEOTIDE SEQUENCE [LARGE SCALE GENOMIC DNA]</scope>
</reference>
<evidence type="ECO:0000256" key="7">
    <source>
        <dbReference type="ARBA" id="ARBA00022553"/>
    </source>
</evidence>
<dbReference type="EMBL" id="CAAE01015006">
    <property type="protein sequence ID" value="CAG09394.1"/>
    <property type="molecule type" value="Genomic_DNA"/>
</dbReference>
<dbReference type="PANTHER" id="PTHR22969">
    <property type="entry name" value="IKB KINASE"/>
    <property type="match status" value="1"/>
</dbReference>
<evidence type="ECO:0000256" key="3">
    <source>
        <dbReference type="ARBA" id="ARBA00012442"/>
    </source>
</evidence>
<dbReference type="InterPro" id="IPR011009">
    <property type="entry name" value="Kinase-like_dom_sf"/>
</dbReference>
<evidence type="ECO:0000256" key="1">
    <source>
        <dbReference type="ARBA" id="ARBA00004123"/>
    </source>
</evidence>
<dbReference type="InterPro" id="IPR051180">
    <property type="entry name" value="IKK"/>
</dbReference>
<dbReference type="InterPro" id="IPR008271">
    <property type="entry name" value="Ser/Thr_kinase_AS"/>
</dbReference>
<dbReference type="GO" id="GO:0045944">
    <property type="term" value="P:positive regulation of transcription by RNA polymerase II"/>
    <property type="evidence" value="ECO:0007669"/>
    <property type="project" value="TreeGrafter"/>
</dbReference>
<evidence type="ECO:0000259" key="17">
    <source>
        <dbReference type="PROSITE" id="PS50011"/>
    </source>
</evidence>
<proteinExistence type="inferred from homology"/>
<dbReference type="InterPro" id="IPR000719">
    <property type="entry name" value="Prot_kinase_dom"/>
</dbReference>
<dbReference type="GO" id="GO:0005524">
    <property type="term" value="F:ATP binding"/>
    <property type="evidence" value="ECO:0007669"/>
    <property type="project" value="UniProtKB-UniRule"/>
</dbReference>
<dbReference type="InterPro" id="IPR046375">
    <property type="entry name" value="IKBKB_SDD_sf"/>
</dbReference>
<name>Q4RQD8_TETNG</name>
<evidence type="ECO:0000256" key="16">
    <source>
        <dbReference type="RuleBase" id="RU000304"/>
    </source>
</evidence>
<keyword evidence="10" id="KW-0418">Kinase</keyword>
<comment type="similarity">
    <text evidence="16">Belongs to the protein kinase superfamily.</text>
</comment>
<keyword evidence="9 15" id="KW-0547">Nucleotide-binding</keyword>
<dbReference type="GO" id="GO:0033209">
    <property type="term" value="P:tumor necrosis factor-mediated signaling pathway"/>
    <property type="evidence" value="ECO:0007669"/>
    <property type="project" value="TreeGrafter"/>
</dbReference>
<evidence type="ECO:0000256" key="9">
    <source>
        <dbReference type="ARBA" id="ARBA00022741"/>
    </source>
</evidence>
<dbReference type="GO" id="GO:0008384">
    <property type="term" value="F:IkappaB kinase activity"/>
    <property type="evidence" value="ECO:0007669"/>
    <property type="project" value="UniProtKB-EC"/>
</dbReference>
<dbReference type="Pfam" id="PF18397">
    <property type="entry name" value="IKBKB_SDD"/>
    <property type="match status" value="2"/>
</dbReference>
<dbReference type="KEGG" id="tng:GSTEN00030651G001"/>
<dbReference type="PROSITE" id="PS00107">
    <property type="entry name" value="PROTEIN_KINASE_ATP"/>
    <property type="match status" value="1"/>
</dbReference>
<dbReference type="InterPro" id="IPR041185">
    <property type="entry name" value="IKBKB_SDD"/>
</dbReference>
<dbReference type="Pfam" id="PF07714">
    <property type="entry name" value="PK_Tyr_Ser-Thr"/>
    <property type="match status" value="1"/>
</dbReference>
<feature type="binding site" evidence="15">
    <location>
        <position position="44"/>
    </location>
    <ligand>
        <name>ATP</name>
        <dbReference type="ChEBI" id="CHEBI:30616"/>
    </ligand>
</feature>
<dbReference type="SUPFAM" id="SSF56112">
    <property type="entry name" value="Protein kinase-like (PK-like)"/>
    <property type="match status" value="1"/>
</dbReference>
<organism evidence="18">
    <name type="scientific">Tetraodon nigroviridis</name>
    <name type="common">Spotted green pufferfish</name>
    <name type="synonym">Chelonodon nigroviridis</name>
    <dbReference type="NCBI Taxonomy" id="99883"/>
    <lineage>
        <taxon>Eukaryota</taxon>
        <taxon>Metazoa</taxon>
        <taxon>Chordata</taxon>
        <taxon>Craniata</taxon>
        <taxon>Vertebrata</taxon>
        <taxon>Euteleostomi</taxon>
        <taxon>Actinopterygii</taxon>
        <taxon>Neopterygii</taxon>
        <taxon>Teleostei</taxon>
        <taxon>Neoteleostei</taxon>
        <taxon>Acanthomorphata</taxon>
        <taxon>Eupercaria</taxon>
        <taxon>Tetraodontiformes</taxon>
        <taxon>Tetradontoidea</taxon>
        <taxon>Tetraodontidae</taxon>
        <taxon>Tetraodon</taxon>
    </lineage>
</organism>
<evidence type="ECO:0000256" key="12">
    <source>
        <dbReference type="ARBA" id="ARBA00023242"/>
    </source>
</evidence>
<keyword evidence="8" id="KW-0808">Transferase</keyword>
<gene>
    <name evidence="18" type="ORF">GSTENG00030651001</name>
</gene>
<dbReference type="GO" id="GO:0005634">
    <property type="term" value="C:nucleus"/>
    <property type="evidence" value="ECO:0007669"/>
    <property type="project" value="UniProtKB-SubCell"/>
</dbReference>
<feature type="non-terminal residue" evidence="18">
    <location>
        <position position="1"/>
    </location>
</feature>
<keyword evidence="12" id="KW-0539">Nucleus</keyword>
<sequence length="494" mass="56797">MERFALKQSQLCGSWEMKERLGMGGFGHVYLYQHLESGEKMAVKLCRLELNSKNRERWSREIQIMKKLKHTNVVQAREVPEELTSISINDLPLLAMEYCSRGDLRKVPSGYFIIENHVVVFSEVASLSFVYSFFQILNKPENCCGLKESEVLSLLSDIGSGVQYLHDNKIIHRDIKPENIVLQENDGKLVHKLIDLGYAKDLDQGSLCTSFVGTLQYLVVRETKTQLPLTALRKVWGEAVSYICGLKEDYIRLYSGQRAAILSLLRYNTNLTRYKNLLFSCSQQLRAKLAFFKTSIQQDLEQYSKQSQSGISSEKLLRTWQENQEKVDEFMKVADVVHLDEEIVAVHFEIVELQRSPFARKQVDVMEQLSVSLELMPTCPSTTTDCLSVFPSEEKAIELYKQLKAKCKSPDPPHGYSDSSDMLKIILQMVQNQDRVVKDLYTHLSTILVCKRRIVDLFPKLETAVTDIKSAETGVMQMQMKRQKEFWFLLKIAC</sequence>
<evidence type="ECO:0000256" key="10">
    <source>
        <dbReference type="ARBA" id="ARBA00022777"/>
    </source>
</evidence>
<keyword evidence="11 15" id="KW-0067">ATP-binding</keyword>
<evidence type="ECO:0000256" key="8">
    <source>
        <dbReference type="ARBA" id="ARBA00022679"/>
    </source>
</evidence>
<evidence type="ECO:0000256" key="6">
    <source>
        <dbReference type="ARBA" id="ARBA00022527"/>
    </source>
</evidence>
<dbReference type="SMART" id="SM00220">
    <property type="entry name" value="S_TKc"/>
    <property type="match status" value="1"/>
</dbReference>
<keyword evidence="5" id="KW-0963">Cytoplasm</keyword>
<dbReference type="InterPro" id="IPR017441">
    <property type="entry name" value="Protein_kinase_ATP_BS"/>
</dbReference>
<evidence type="ECO:0000256" key="5">
    <source>
        <dbReference type="ARBA" id="ARBA00022490"/>
    </source>
</evidence>
<comment type="caution">
    <text evidence="18">The sequence shown here is derived from an EMBL/GenBank/DDBJ whole genome shotgun (WGS) entry which is preliminary data.</text>
</comment>
<comment type="catalytic activity">
    <reaction evidence="14">
        <text>L-seryl-[I-kappa-B protein] + ATP = O-phospho-L-seryl-[I-kappa-B protein] + ADP + H(+)</text>
        <dbReference type="Rhea" id="RHEA:19073"/>
        <dbReference type="Rhea" id="RHEA-COMP:13698"/>
        <dbReference type="Rhea" id="RHEA-COMP:13699"/>
        <dbReference type="ChEBI" id="CHEBI:15378"/>
        <dbReference type="ChEBI" id="CHEBI:29999"/>
        <dbReference type="ChEBI" id="CHEBI:30616"/>
        <dbReference type="ChEBI" id="CHEBI:83421"/>
        <dbReference type="ChEBI" id="CHEBI:456216"/>
        <dbReference type="EC" id="2.7.11.10"/>
    </reaction>
</comment>
<evidence type="ECO:0000256" key="11">
    <source>
        <dbReference type="ARBA" id="ARBA00022840"/>
    </source>
</evidence>